<dbReference type="AlphaFoldDB" id="A0A085ZHG4"/>
<dbReference type="EMBL" id="JPRO01000007">
    <property type="protein sequence ID" value="KFF03878.1"/>
    <property type="molecule type" value="Genomic_DNA"/>
</dbReference>
<keyword evidence="2" id="KW-1185">Reference proteome</keyword>
<dbReference type="OrthoDB" id="1272613at2"/>
<sequence>MLNLIGALKNSELPVITSNYTVLHFDEYPILFTGTNKFGNKIIGSFCDEDDDKNSLIYFIVIVSEKDYGYFYKKKLSYRDLILNTKEIFVLEKTFNNTIINSYLLPTSEIPTDYIPLENSFIPEKFIVAETLNYSFSLKGKLADLHRGLVNDINSMNLKIYDYLNEASKTLAVFGISSRILSQPSQVGSYRLNFDIDIIPNPQLAFFEAKKEKVTDFLNLYLNYISYKLPQEKNNFLNGNVDESENFSVVKDSFFEIFQSSNQEPDPKSADVLIDGINTTAEKLSDISEFLKSNESFDTLEVGVVDYKDQFFSNGIIDRDYKNIVETKLLYSESIANDIKVVTDETPKEYRILVFSINSESGKGLARLYTDSSENFSRIRLAINRNNKDLTHTIFTKSLNEDKVVTVSGIATIVDGIYKKLECYL</sequence>
<organism evidence="1 2">
    <name type="scientific">Chryseobacterium luteum</name>
    <dbReference type="NCBI Taxonomy" id="421531"/>
    <lineage>
        <taxon>Bacteria</taxon>
        <taxon>Pseudomonadati</taxon>
        <taxon>Bacteroidota</taxon>
        <taxon>Flavobacteriia</taxon>
        <taxon>Flavobacteriales</taxon>
        <taxon>Weeksellaceae</taxon>
        <taxon>Chryseobacterium group</taxon>
        <taxon>Chryseobacterium</taxon>
    </lineage>
</organism>
<name>A0A085ZHG4_9FLAO</name>
<evidence type="ECO:0000313" key="1">
    <source>
        <dbReference type="EMBL" id="KFF03878.1"/>
    </source>
</evidence>
<dbReference type="STRING" id="421531.IX38_10765"/>
<proteinExistence type="predicted"/>
<reference evidence="1 2" key="1">
    <citation type="submission" date="2014-07" db="EMBL/GenBank/DDBJ databases">
        <title>Genome of Chryseobacterium luteum DSM 18605.</title>
        <authorList>
            <person name="Stropko S.J."/>
            <person name="Pipes S.E."/>
            <person name="Newman J.D."/>
        </authorList>
    </citation>
    <scope>NUCLEOTIDE SEQUENCE [LARGE SCALE GENOMIC DNA]</scope>
    <source>
        <strain evidence="1 2">DSM 18605</strain>
    </source>
</reference>
<dbReference type="Proteomes" id="UP000028703">
    <property type="component" value="Unassembled WGS sequence"/>
</dbReference>
<comment type="caution">
    <text evidence="1">The sequence shown here is derived from an EMBL/GenBank/DDBJ whole genome shotgun (WGS) entry which is preliminary data.</text>
</comment>
<accession>A0A085ZHG4</accession>
<dbReference type="eggNOG" id="ENOG5033SPJ">
    <property type="taxonomic scope" value="Bacteria"/>
</dbReference>
<gene>
    <name evidence="1" type="ORF">IX38_10765</name>
</gene>
<dbReference type="RefSeq" id="WP_034704525.1">
    <property type="nucleotide sequence ID" value="NZ_JPRO01000007.1"/>
</dbReference>
<protein>
    <submittedName>
        <fullName evidence="1">Uncharacterized protein</fullName>
    </submittedName>
</protein>
<evidence type="ECO:0000313" key="2">
    <source>
        <dbReference type="Proteomes" id="UP000028703"/>
    </source>
</evidence>